<dbReference type="GO" id="GO:0005506">
    <property type="term" value="F:iron ion binding"/>
    <property type="evidence" value="ECO:0007669"/>
    <property type="project" value="InterPro"/>
</dbReference>
<keyword evidence="11" id="KW-0812">Transmembrane</keyword>
<dbReference type="Pfam" id="PF00067">
    <property type="entry name" value="p450"/>
    <property type="match status" value="1"/>
</dbReference>
<gene>
    <name evidence="12" type="ORF">K435DRAFT_668412</name>
</gene>
<evidence type="ECO:0000256" key="5">
    <source>
        <dbReference type="ARBA" id="ARBA00022723"/>
    </source>
</evidence>
<evidence type="ECO:0000256" key="1">
    <source>
        <dbReference type="ARBA" id="ARBA00001971"/>
    </source>
</evidence>
<keyword evidence="13" id="KW-1185">Reference proteome</keyword>
<evidence type="ECO:0000256" key="3">
    <source>
        <dbReference type="ARBA" id="ARBA00010617"/>
    </source>
</evidence>
<dbReference type="SUPFAM" id="SSF48264">
    <property type="entry name" value="Cytochrome P450"/>
    <property type="match status" value="1"/>
</dbReference>
<evidence type="ECO:0000256" key="6">
    <source>
        <dbReference type="ARBA" id="ARBA00023002"/>
    </source>
</evidence>
<dbReference type="InterPro" id="IPR017972">
    <property type="entry name" value="Cyt_P450_CS"/>
</dbReference>
<keyword evidence="8 10" id="KW-0503">Monooxygenase</keyword>
<dbReference type="CDD" id="cd11065">
    <property type="entry name" value="CYP64-like"/>
    <property type="match status" value="1"/>
</dbReference>
<keyword evidence="11" id="KW-1133">Transmembrane helix</keyword>
<dbReference type="EMBL" id="ML179224">
    <property type="protein sequence ID" value="THU94428.1"/>
    <property type="molecule type" value="Genomic_DNA"/>
</dbReference>
<proteinExistence type="inferred from homology"/>
<evidence type="ECO:0000313" key="13">
    <source>
        <dbReference type="Proteomes" id="UP000297245"/>
    </source>
</evidence>
<dbReference type="GO" id="GO:0004497">
    <property type="term" value="F:monooxygenase activity"/>
    <property type="evidence" value="ECO:0007669"/>
    <property type="project" value="UniProtKB-KW"/>
</dbReference>
<dbReference type="PANTHER" id="PTHR46300:SF7">
    <property type="entry name" value="P450, PUTATIVE (EUROFUNG)-RELATED"/>
    <property type="match status" value="1"/>
</dbReference>
<dbReference type="PRINTS" id="PR00463">
    <property type="entry name" value="EP450I"/>
</dbReference>
<dbReference type="InterPro" id="IPR036396">
    <property type="entry name" value="Cyt_P450_sf"/>
</dbReference>
<keyword evidence="6 10" id="KW-0560">Oxidoreductase</keyword>
<dbReference type="Gene3D" id="1.10.630.10">
    <property type="entry name" value="Cytochrome P450"/>
    <property type="match status" value="1"/>
</dbReference>
<keyword evidence="11" id="KW-0472">Membrane</keyword>
<evidence type="ECO:0000256" key="8">
    <source>
        <dbReference type="ARBA" id="ARBA00023033"/>
    </source>
</evidence>
<dbReference type="InterPro" id="IPR001128">
    <property type="entry name" value="Cyt_P450"/>
</dbReference>
<comment type="cofactor">
    <cofactor evidence="1 9">
        <name>heme</name>
        <dbReference type="ChEBI" id="CHEBI:30413"/>
    </cofactor>
</comment>
<sequence length="528" mass="60542">MPSFTSLHFTLVVPIFLFYLYHRFVHSQRFKFPLPPGPKGLPIIGTLLDSVLYSNSSSTEAHEPDWKKYLDLGKKFNSDVIHISVLGDHMVILNSANAVNELLEKRSGIYSDRPAYHMLNGLCGWDWNFGHMRYCDYWRLHRKTFHQYFQPRSLAKFHPFQRKAISELLDSLVKSSKDGETEFKGPLQRYAGSIILRATYGITTQEDQEHYVNLVNRAILGIVYAGNHGNFLVDYLPLLKWVPSWFPGAEFKRKAKAWTQSATELRDEPWEKLRTSIAAGTALDCFATENLEKVKEDDKEMEVVIKNCTSFAYLVSLLLSTVLSLLHNPDVQARAQRELDTVVGASRLPDFGDRENLPYLEAVLNEGMRIHQSLPLAVPHHSIEDDVYEGYFIPKGTTVVANSWWVLAILHDERAYPDPFKFNPERFIKKEGEELPPSPLLYAFGYGRRQCPGRPFAVDTAWLAIACILATFNIKKAIDRDGKEIEAEIAYTEGMISHPKEFKCRFVRRSGETWESTKSTFQHVEVED</sequence>
<dbReference type="GO" id="GO:0016705">
    <property type="term" value="F:oxidoreductase activity, acting on paired donors, with incorporation or reduction of molecular oxygen"/>
    <property type="evidence" value="ECO:0007669"/>
    <property type="project" value="InterPro"/>
</dbReference>
<dbReference type="InterPro" id="IPR050364">
    <property type="entry name" value="Cytochrome_P450_fung"/>
</dbReference>
<dbReference type="GO" id="GO:0020037">
    <property type="term" value="F:heme binding"/>
    <property type="evidence" value="ECO:0007669"/>
    <property type="project" value="InterPro"/>
</dbReference>
<keyword evidence="7 9" id="KW-0408">Iron</keyword>
<feature type="transmembrane region" description="Helical" evidence="11">
    <location>
        <begin position="6"/>
        <end position="22"/>
    </location>
</feature>
<comment type="pathway">
    <text evidence="2">Secondary metabolite biosynthesis.</text>
</comment>
<dbReference type="OrthoDB" id="2789670at2759"/>
<evidence type="ECO:0000256" key="2">
    <source>
        <dbReference type="ARBA" id="ARBA00005179"/>
    </source>
</evidence>
<keyword evidence="5 9" id="KW-0479">Metal-binding</keyword>
<dbReference type="InterPro" id="IPR002401">
    <property type="entry name" value="Cyt_P450_E_grp-I"/>
</dbReference>
<dbReference type="AlphaFoldDB" id="A0A4S8LYX1"/>
<reference evidence="12 13" key="1">
    <citation type="journal article" date="2019" name="Nat. Ecol. Evol.">
        <title>Megaphylogeny resolves global patterns of mushroom evolution.</title>
        <authorList>
            <person name="Varga T."/>
            <person name="Krizsan K."/>
            <person name="Foldi C."/>
            <person name="Dima B."/>
            <person name="Sanchez-Garcia M."/>
            <person name="Sanchez-Ramirez S."/>
            <person name="Szollosi G.J."/>
            <person name="Szarkandi J.G."/>
            <person name="Papp V."/>
            <person name="Albert L."/>
            <person name="Andreopoulos W."/>
            <person name="Angelini C."/>
            <person name="Antonin V."/>
            <person name="Barry K.W."/>
            <person name="Bougher N.L."/>
            <person name="Buchanan P."/>
            <person name="Buyck B."/>
            <person name="Bense V."/>
            <person name="Catcheside P."/>
            <person name="Chovatia M."/>
            <person name="Cooper J."/>
            <person name="Damon W."/>
            <person name="Desjardin D."/>
            <person name="Finy P."/>
            <person name="Geml J."/>
            <person name="Haridas S."/>
            <person name="Hughes K."/>
            <person name="Justo A."/>
            <person name="Karasinski D."/>
            <person name="Kautmanova I."/>
            <person name="Kiss B."/>
            <person name="Kocsube S."/>
            <person name="Kotiranta H."/>
            <person name="LaButti K.M."/>
            <person name="Lechner B.E."/>
            <person name="Liimatainen K."/>
            <person name="Lipzen A."/>
            <person name="Lukacs Z."/>
            <person name="Mihaltcheva S."/>
            <person name="Morgado L.N."/>
            <person name="Niskanen T."/>
            <person name="Noordeloos M.E."/>
            <person name="Ohm R.A."/>
            <person name="Ortiz-Santana B."/>
            <person name="Ovrebo C."/>
            <person name="Racz N."/>
            <person name="Riley R."/>
            <person name="Savchenko A."/>
            <person name="Shiryaev A."/>
            <person name="Soop K."/>
            <person name="Spirin V."/>
            <person name="Szebenyi C."/>
            <person name="Tomsovsky M."/>
            <person name="Tulloss R.E."/>
            <person name="Uehling J."/>
            <person name="Grigoriev I.V."/>
            <person name="Vagvolgyi C."/>
            <person name="Papp T."/>
            <person name="Martin F.M."/>
            <person name="Miettinen O."/>
            <person name="Hibbett D.S."/>
            <person name="Nagy L.G."/>
        </authorList>
    </citation>
    <scope>NUCLEOTIDE SEQUENCE [LARGE SCALE GENOMIC DNA]</scope>
    <source>
        <strain evidence="12 13">CBS 962.96</strain>
    </source>
</reference>
<keyword evidence="4 9" id="KW-0349">Heme</keyword>
<dbReference type="Proteomes" id="UP000297245">
    <property type="component" value="Unassembled WGS sequence"/>
</dbReference>
<evidence type="ECO:0000256" key="9">
    <source>
        <dbReference type="PIRSR" id="PIRSR602401-1"/>
    </source>
</evidence>
<name>A0A4S8LYX1_DENBC</name>
<accession>A0A4S8LYX1</accession>
<protein>
    <submittedName>
        <fullName evidence="12">Cytochrome P450</fullName>
    </submittedName>
</protein>
<evidence type="ECO:0000313" key="12">
    <source>
        <dbReference type="EMBL" id="THU94428.1"/>
    </source>
</evidence>
<evidence type="ECO:0000256" key="11">
    <source>
        <dbReference type="SAM" id="Phobius"/>
    </source>
</evidence>
<feature type="binding site" description="axial binding residue" evidence="9">
    <location>
        <position position="451"/>
    </location>
    <ligand>
        <name>heme</name>
        <dbReference type="ChEBI" id="CHEBI:30413"/>
    </ligand>
    <ligandPart>
        <name>Fe</name>
        <dbReference type="ChEBI" id="CHEBI:18248"/>
    </ligandPart>
</feature>
<comment type="similarity">
    <text evidence="3 10">Belongs to the cytochrome P450 family.</text>
</comment>
<evidence type="ECO:0000256" key="10">
    <source>
        <dbReference type="RuleBase" id="RU000461"/>
    </source>
</evidence>
<evidence type="ECO:0000256" key="7">
    <source>
        <dbReference type="ARBA" id="ARBA00023004"/>
    </source>
</evidence>
<dbReference type="PANTHER" id="PTHR46300">
    <property type="entry name" value="P450, PUTATIVE (EUROFUNG)-RELATED-RELATED"/>
    <property type="match status" value="1"/>
</dbReference>
<dbReference type="PROSITE" id="PS00086">
    <property type="entry name" value="CYTOCHROME_P450"/>
    <property type="match status" value="1"/>
</dbReference>
<evidence type="ECO:0000256" key="4">
    <source>
        <dbReference type="ARBA" id="ARBA00022617"/>
    </source>
</evidence>
<organism evidence="12 13">
    <name type="scientific">Dendrothele bispora (strain CBS 962.96)</name>
    <dbReference type="NCBI Taxonomy" id="1314807"/>
    <lineage>
        <taxon>Eukaryota</taxon>
        <taxon>Fungi</taxon>
        <taxon>Dikarya</taxon>
        <taxon>Basidiomycota</taxon>
        <taxon>Agaricomycotina</taxon>
        <taxon>Agaricomycetes</taxon>
        <taxon>Agaricomycetidae</taxon>
        <taxon>Agaricales</taxon>
        <taxon>Agaricales incertae sedis</taxon>
        <taxon>Dendrothele</taxon>
    </lineage>
</organism>